<dbReference type="EMBL" id="BMHY01000008">
    <property type="protein sequence ID" value="GGG79430.1"/>
    <property type="molecule type" value="Genomic_DNA"/>
</dbReference>
<comment type="caution">
    <text evidence="1">The sequence shown here is derived from an EMBL/GenBank/DDBJ whole genome shotgun (WGS) entry which is preliminary data.</text>
</comment>
<accession>A0A917M789</accession>
<dbReference type="SUPFAM" id="SSF48371">
    <property type="entry name" value="ARM repeat"/>
    <property type="match status" value="1"/>
</dbReference>
<dbReference type="RefSeq" id="WP_229692287.1">
    <property type="nucleotide sequence ID" value="NZ_BMHY01000008.1"/>
</dbReference>
<reference evidence="1 2" key="1">
    <citation type="journal article" date="2014" name="Int. J. Syst. Evol. Microbiol.">
        <title>Complete genome sequence of Corynebacterium casei LMG S-19264T (=DSM 44701T), isolated from a smear-ripened cheese.</title>
        <authorList>
            <consortium name="US DOE Joint Genome Institute (JGI-PGF)"/>
            <person name="Walter F."/>
            <person name="Albersmeier A."/>
            <person name="Kalinowski J."/>
            <person name="Ruckert C."/>
        </authorList>
    </citation>
    <scope>NUCLEOTIDE SEQUENCE [LARGE SCALE GENOMIC DNA]</scope>
    <source>
        <strain evidence="1 2">CGMCC 1.15286</strain>
    </source>
</reference>
<dbReference type="CDD" id="cd07064">
    <property type="entry name" value="AlkD_like_1"/>
    <property type="match status" value="1"/>
</dbReference>
<evidence type="ECO:0008006" key="3">
    <source>
        <dbReference type="Google" id="ProtNLM"/>
    </source>
</evidence>
<proteinExistence type="predicted"/>
<evidence type="ECO:0000313" key="1">
    <source>
        <dbReference type="EMBL" id="GGG79430.1"/>
    </source>
</evidence>
<name>A0A917M789_9BACL</name>
<dbReference type="InterPro" id="IPR014825">
    <property type="entry name" value="DNA_alkylation"/>
</dbReference>
<dbReference type="Pfam" id="PF08713">
    <property type="entry name" value="DNA_alkylation"/>
    <property type="match status" value="1"/>
</dbReference>
<evidence type="ECO:0000313" key="2">
    <source>
        <dbReference type="Proteomes" id="UP000600247"/>
    </source>
</evidence>
<dbReference type="AlphaFoldDB" id="A0A917M789"/>
<gene>
    <name evidence="1" type="ORF">GCM10010918_40620</name>
</gene>
<dbReference type="PANTHER" id="PTHR34070">
    <property type="entry name" value="ARMADILLO-TYPE FOLD"/>
    <property type="match status" value="1"/>
</dbReference>
<dbReference type="Proteomes" id="UP000600247">
    <property type="component" value="Unassembled WGS sequence"/>
</dbReference>
<dbReference type="Gene3D" id="1.20.1660.10">
    <property type="entry name" value="Hypothetical protein (EF3068)"/>
    <property type="match status" value="1"/>
</dbReference>
<dbReference type="Gene3D" id="1.25.40.290">
    <property type="entry name" value="ARM repeat domains"/>
    <property type="match status" value="1"/>
</dbReference>
<sequence>MKDYILSLEQWLRRHANPEQAVAMEAYMRNQFTFLGLKNPERTELVKAFWKEHELPQGEELLTAAVQLWSLPEREFHYTALNLLEKRKKTAQISDIAVLEKLVVEHSWWDTVDILAAHPIGSLLRKYPELIQDYTEKWIQSDNMWLRRAALLYQLRYKESTDAERLFRYIESCKHEEEFFIRKAIGWALREYAKSDSGRVLSYVQGAALSPLSVKEALKHMKV</sequence>
<dbReference type="InterPro" id="IPR016024">
    <property type="entry name" value="ARM-type_fold"/>
</dbReference>
<protein>
    <recommendedName>
        <fullName evidence="3">DNA alkylation repair protein</fullName>
    </recommendedName>
</protein>
<dbReference type="PANTHER" id="PTHR34070:SF1">
    <property type="entry name" value="DNA ALKYLATION REPAIR PROTEIN"/>
    <property type="match status" value="1"/>
</dbReference>
<keyword evidence="2" id="KW-1185">Reference proteome</keyword>
<organism evidence="1 2">
    <name type="scientific">Paenibacillus radicis</name>
    <name type="common">ex Gao et al. 2016</name>
    <dbReference type="NCBI Taxonomy" id="1737354"/>
    <lineage>
        <taxon>Bacteria</taxon>
        <taxon>Bacillati</taxon>
        <taxon>Bacillota</taxon>
        <taxon>Bacilli</taxon>
        <taxon>Bacillales</taxon>
        <taxon>Paenibacillaceae</taxon>
        <taxon>Paenibacillus</taxon>
    </lineage>
</organism>